<accession>A0ACB8QLF2</accession>
<reference evidence="1" key="1">
    <citation type="submission" date="2021-02" db="EMBL/GenBank/DDBJ databases">
        <authorList>
            <consortium name="DOE Joint Genome Institute"/>
            <person name="Ahrendt S."/>
            <person name="Looney B.P."/>
            <person name="Miyauchi S."/>
            <person name="Morin E."/>
            <person name="Drula E."/>
            <person name="Courty P.E."/>
            <person name="Chicoki N."/>
            <person name="Fauchery L."/>
            <person name="Kohler A."/>
            <person name="Kuo A."/>
            <person name="Labutti K."/>
            <person name="Pangilinan J."/>
            <person name="Lipzen A."/>
            <person name="Riley R."/>
            <person name="Andreopoulos W."/>
            <person name="He G."/>
            <person name="Johnson J."/>
            <person name="Barry K.W."/>
            <person name="Grigoriev I.V."/>
            <person name="Nagy L."/>
            <person name="Hibbett D."/>
            <person name="Henrissat B."/>
            <person name="Matheny P.B."/>
            <person name="Labbe J."/>
            <person name="Martin F."/>
        </authorList>
    </citation>
    <scope>NUCLEOTIDE SEQUENCE</scope>
    <source>
        <strain evidence="1">EC-137</strain>
    </source>
</reference>
<evidence type="ECO:0000313" key="2">
    <source>
        <dbReference type="Proteomes" id="UP000814128"/>
    </source>
</evidence>
<dbReference type="EMBL" id="MU273543">
    <property type="protein sequence ID" value="KAI0032535.1"/>
    <property type="molecule type" value="Genomic_DNA"/>
</dbReference>
<gene>
    <name evidence="1" type="ORF">K488DRAFT_49702</name>
</gene>
<reference evidence="1" key="2">
    <citation type="journal article" date="2022" name="New Phytol.">
        <title>Evolutionary transition to the ectomycorrhizal habit in the genomes of a hyperdiverse lineage of mushroom-forming fungi.</title>
        <authorList>
            <person name="Looney B."/>
            <person name="Miyauchi S."/>
            <person name="Morin E."/>
            <person name="Drula E."/>
            <person name="Courty P.E."/>
            <person name="Kohler A."/>
            <person name="Kuo A."/>
            <person name="LaButti K."/>
            <person name="Pangilinan J."/>
            <person name="Lipzen A."/>
            <person name="Riley R."/>
            <person name="Andreopoulos W."/>
            <person name="He G."/>
            <person name="Johnson J."/>
            <person name="Nolan M."/>
            <person name="Tritt A."/>
            <person name="Barry K.W."/>
            <person name="Grigoriev I.V."/>
            <person name="Nagy L.G."/>
            <person name="Hibbett D."/>
            <person name="Henrissat B."/>
            <person name="Matheny P.B."/>
            <person name="Labbe J."/>
            <person name="Martin F.M."/>
        </authorList>
    </citation>
    <scope>NUCLEOTIDE SEQUENCE</scope>
    <source>
        <strain evidence="1">EC-137</strain>
    </source>
</reference>
<comment type="caution">
    <text evidence="1">The sequence shown here is derived from an EMBL/GenBank/DDBJ whole genome shotgun (WGS) entry which is preliminary data.</text>
</comment>
<sequence>MRVQASSAIATSAALAASVPAIGLNDGIHLAVHPTCGMLGGTFQDVNAGIDLSIVKTIVSFGDSYTDGGRHDGGPLAPPVIIPPSSLAGGRSTNGPVWVEDIANDLNATLKDYAVAGAVVNLTLWPSNPRPADFLQQMTVFLDQSNDLDPDTTLYTIFFGINDWIASMIDGDHLPEAAEELLSQIAILASPPTSGRSFLVTDVYGRGTHTATGEAWKQAVFDGLSAFHAGKNVPAPLNVAYGDFSHIWDGVLDGPPGYKAFGYKNTSSCVQGSTLDGECDDPTHYFYWIPGHPSKETHRIMADYVEELLFKCN</sequence>
<protein>
    <submittedName>
        <fullName evidence="1">Carbohydrate esterase family 16 protein</fullName>
    </submittedName>
</protein>
<keyword evidence="2" id="KW-1185">Reference proteome</keyword>
<organism evidence="1 2">
    <name type="scientific">Vararia minispora EC-137</name>
    <dbReference type="NCBI Taxonomy" id="1314806"/>
    <lineage>
        <taxon>Eukaryota</taxon>
        <taxon>Fungi</taxon>
        <taxon>Dikarya</taxon>
        <taxon>Basidiomycota</taxon>
        <taxon>Agaricomycotina</taxon>
        <taxon>Agaricomycetes</taxon>
        <taxon>Russulales</taxon>
        <taxon>Lachnocladiaceae</taxon>
        <taxon>Vararia</taxon>
    </lineage>
</organism>
<proteinExistence type="predicted"/>
<evidence type="ECO:0000313" key="1">
    <source>
        <dbReference type="EMBL" id="KAI0032535.1"/>
    </source>
</evidence>
<name>A0ACB8QLF2_9AGAM</name>
<dbReference type="Proteomes" id="UP000814128">
    <property type="component" value="Unassembled WGS sequence"/>
</dbReference>